<keyword evidence="4" id="KW-1185">Reference proteome</keyword>
<dbReference type="Proteomes" id="UP000194266">
    <property type="component" value="Unassembled WGS sequence"/>
</dbReference>
<reference evidence="3 4" key="1">
    <citation type="submission" date="2016-12" db="EMBL/GenBank/DDBJ databases">
        <title>Genome Mining:The Detection of Biosynthetic Gene Clusters to Aid in the Expression of Curamycin A produced by Streptomyces sp. strain CZA14.</title>
        <authorList>
            <person name="Durrell K.A."/>
            <person name="Kirby B.M."/>
            <person name="Khan W."/>
            <person name="Mthethwa T."/>
            <person name="Le Roes-Hill M."/>
        </authorList>
    </citation>
    <scope>NUCLEOTIDE SEQUENCE [LARGE SCALE GENOMIC DNA]</scope>
    <source>
        <strain evidence="3 4">CZA14</strain>
    </source>
</reference>
<evidence type="ECO:0000256" key="2">
    <source>
        <dbReference type="SAM" id="SignalP"/>
    </source>
</evidence>
<keyword evidence="1" id="KW-1133">Transmembrane helix</keyword>
<name>A0ABX3Y948_9ACTN</name>
<feature type="chain" id="PRO_5045618769" description="TPM domain-containing protein" evidence="2">
    <location>
        <begin position="19"/>
        <end position="415"/>
    </location>
</feature>
<feature type="signal peptide" evidence="2">
    <location>
        <begin position="1"/>
        <end position="18"/>
    </location>
</feature>
<feature type="non-terminal residue" evidence="3">
    <location>
        <position position="415"/>
    </location>
</feature>
<keyword evidence="1" id="KW-0812">Transmembrane</keyword>
<organism evidence="3 4">
    <name type="scientific">Streptomyces pharetrae CZA14</name>
    <dbReference type="NCBI Taxonomy" id="1144883"/>
    <lineage>
        <taxon>Bacteria</taxon>
        <taxon>Bacillati</taxon>
        <taxon>Actinomycetota</taxon>
        <taxon>Actinomycetes</taxon>
        <taxon>Kitasatosporales</taxon>
        <taxon>Streptomycetaceae</taxon>
        <taxon>Streptomyces</taxon>
    </lineage>
</organism>
<gene>
    <name evidence="3" type="ORF">OQI_33225</name>
</gene>
<keyword evidence="1" id="KW-0472">Membrane</keyword>
<feature type="transmembrane region" description="Helical" evidence="1">
    <location>
        <begin position="150"/>
        <end position="168"/>
    </location>
</feature>
<evidence type="ECO:0000256" key="1">
    <source>
        <dbReference type="SAM" id="Phobius"/>
    </source>
</evidence>
<dbReference type="EMBL" id="MRYD01000303">
    <property type="protein sequence ID" value="OSZ56380.1"/>
    <property type="molecule type" value="Genomic_DNA"/>
</dbReference>
<comment type="caution">
    <text evidence="3">The sequence shown here is derived from an EMBL/GenBank/DDBJ whole genome shotgun (WGS) entry which is preliminary data.</text>
</comment>
<protein>
    <recommendedName>
        <fullName evidence="5">TPM domain-containing protein</fullName>
    </recommendedName>
</protein>
<keyword evidence="2" id="KW-0732">Signal</keyword>
<evidence type="ECO:0000313" key="4">
    <source>
        <dbReference type="Proteomes" id="UP000194266"/>
    </source>
</evidence>
<sequence length="415" mass="44172">MLMTVCWLVMPAANRAVAAGPTSFTQGQVSGRVGALGSREQEVDRAPDRLLDEGGLWLSAVYGGDSSGRSSQLWGQDRAQDSGLGVSDALLAVTTRDQQDAHDVDVRSPLTPMQANEIGGEPVHAVDATPPGGAAADRGQEVGETGGTPLFLLALFAAVFVLAVYTVVRGIRRGAARSASPDAEGGWAEQPAALPELDAKARKALVDTDDAVRTSQEELGFAAAQFGEEATRPFAHALEQAKTELTAAFRLRQQLDDAYPEDDETRWRMLEEIMVRCAVANRVLDAESEDFDRLRAFERNAPQALAAAEAAAEEASGRLVSGNAEVSALRERFAPSAAAPVERDLREARSRLEFAKNSLHEGRSAVERNDNGAVAIRVRAAEAAVAQARRLIDAVGRRSRELAQAAEALPGALTE</sequence>
<evidence type="ECO:0008006" key="5">
    <source>
        <dbReference type="Google" id="ProtNLM"/>
    </source>
</evidence>
<evidence type="ECO:0000313" key="3">
    <source>
        <dbReference type="EMBL" id="OSZ56380.1"/>
    </source>
</evidence>
<proteinExistence type="predicted"/>
<accession>A0ABX3Y948</accession>